<dbReference type="Pfam" id="PF07690">
    <property type="entry name" value="MFS_1"/>
    <property type="match status" value="1"/>
</dbReference>
<proteinExistence type="predicted"/>
<accession>A0A5N6XAQ9</accession>
<feature type="transmembrane region" description="Helical" evidence="5">
    <location>
        <begin position="302"/>
        <end position="326"/>
    </location>
</feature>
<dbReference type="EMBL" id="ML741774">
    <property type="protein sequence ID" value="KAE8330331.1"/>
    <property type="molecule type" value="Genomic_DNA"/>
</dbReference>
<evidence type="ECO:0000313" key="7">
    <source>
        <dbReference type="EMBL" id="KAE8330331.1"/>
    </source>
</evidence>
<feature type="transmembrane region" description="Helical" evidence="5">
    <location>
        <begin position="366"/>
        <end position="385"/>
    </location>
</feature>
<evidence type="ECO:0000313" key="8">
    <source>
        <dbReference type="Proteomes" id="UP000325945"/>
    </source>
</evidence>
<evidence type="ECO:0000256" key="3">
    <source>
        <dbReference type="ARBA" id="ARBA00022989"/>
    </source>
</evidence>
<evidence type="ECO:0000256" key="5">
    <source>
        <dbReference type="SAM" id="Phobius"/>
    </source>
</evidence>
<feature type="transmembrane region" description="Helical" evidence="5">
    <location>
        <begin position="465"/>
        <end position="486"/>
    </location>
</feature>
<dbReference type="PROSITE" id="PS50850">
    <property type="entry name" value="MFS"/>
    <property type="match status" value="1"/>
</dbReference>
<sequence length="507" mass="54185">MEEKDPHRLSGQLSPVGDHEYGGRPVCLKSTTQEFLFVFSTTMALAQEAFFAGLTVGLTALIGHDLGMTIAEITWISAGCSLTSGAFLLVFGRIADDYGRKKLFLFGMVGFTFAVLVASFASSPIYLDVFSGVIGLFSASVVPPAIGKLGSVYTVSSARKNRAFACFSAGNPLGYVGGMVISGIAADISTWRTSFRALAVLYAIFTMVGAWAFPPDETNDMPLDVESLKRFDVMGTVFIIVGFASLTASLSLAADAPHGWGTGYVIALLCVGSTLLICFVWWESRAQSPLMPLAIWKDPTFSAVIAVQCLGEVGFSSTTFWLSLLLQNVRKDSAIKIALELLPMVIGGIAVNVLCAFILHKVSNQVLMGVGSVAYTAAFLILSLLREEAPYWAFIFPSLILMVIGVDVQYNVTNMYVMNSLPEQQSVAGGIFNTITRLCGNLSLGISTSIYISIKARTDATATDVVPYLFTFRFAAVATGISLLLIPFVKIGKQGGPAIQEVPSVEG</sequence>
<evidence type="ECO:0000256" key="4">
    <source>
        <dbReference type="ARBA" id="ARBA00023136"/>
    </source>
</evidence>
<keyword evidence="8" id="KW-1185">Reference proteome</keyword>
<dbReference type="PANTHER" id="PTHR42718">
    <property type="entry name" value="MAJOR FACILITATOR SUPERFAMILY MULTIDRUG TRANSPORTER MFSC"/>
    <property type="match status" value="1"/>
</dbReference>
<dbReference type="SUPFAM" id="SSF103473">
    <property type="entry name" value="MFS general substrate transporter"/>
    <property type="match status" value="1"/>
</dbReference>
<keyword evidence="2 5" id="KW-0812">Transmembrane</keyword>
<evidence type="ECO:0000256" key="2">
    <source>
        <dbReference type="ARBA" id="ARBA00022692"/>
    </source>
</evidence>
<organism evidence="7 8">
    <name type="scientific">Aspergillus sergii</name>
    <dbReference type="NCBI Taxonomy" id="1034303"/>
    <lineage>
        <taxon>Eukaryota</taxon>
        <taxon>Fungi</taxon>
        <taxon>Dikarya</taxon>
        <taxon>Ascomycota</taxon>
        <taxon>Pezizomycotina</taxon>
        <taxon>Eurotiomycetes</taxon>
        <taxon>Eurotiomycetidae</taxon>
        <taxon>Eurotiales</taxon>
        <taxon>Aspergillaceae</taxon>
        <taxon>Aspergillus</taxon>
        <taxon>Aspergillus subgen. Circumdati</taxon>
    </lineage>
</organism>
<gene>
    <name evidence="7" type="ORF">BDV39DRAFT_202134</name>
</gene>
<comment type="subcellular location">
    <subcellularLocation>
        <location evidence="1">Membrane</location>
        <topology evidence="1">Multi-pass membrane protein</topology>
    </subcellularLocation>
</comment>
<dbReference type="PANTHER" id="PTHR42718:SF23">
    <property type="entry name" value="MAJOR FACILITATOR SUPERFAMILY (MFS) PROFILE DOMAIN-CONTAINING PROTEIN"/>
    <property type="match status" value="1"/>
</dbReference>
<dbReference type="GO" id="GO:0022857">
    <property type="term" value="F:transmembrane transporter activity"/>
    <property type="evidence" value="ECO:0007669"/>
    <property type="project" value="InterPro"/>
</dbReference>
<feature type="transmembrane region" description="Helical" evidence="5">
    <location>
        <begin position="392"/>
        <end position="412"/>
    </location>
</feature>
<dbReference type="AlphaFoldDB" id="A0A5N6XAQ9"/>
<evidence type="ECO:0000259" key="6">
    <source>
        <dbReference type="PROSITE" id="PS50850"/>
    </source>
</evidence>
<feature type="transmembrane region" description="Helical" evidence="5">
    <location>
        <begin position="261"/>
        <end position="282"/>
    </location>
</feature>
<feature type="transmembrane region" description="Helical" evidence="5">
    <location>
        <begin position="103"/>
        <end position="127"/>
    </location>
</feature>
<evidence type="ECO:0000256" key="1">
    <source>
        <dbReference type="ARBA" id="ARBA00004141"/>
    </source>
</evidence>
<feature type="transmembrane region" description="Helical" evidence="5">
    <location>
        <begin position="338"/>
        <end position="360"/>
    </location>
</feature>
<reference evidence="8" key="1">
    <citation type="submission" date="2019-04" db="EMBL/GenBank/DDBJ databases">
        <title>Friends and foes A comparative genomics studyof 23 Aspergillus species from section Flavi.</title>
        <authorList>
            <consortium name="DOE Joint Genome Institute"/>
            <person name="Kjaerbolling I."/>
            <person name="Vesth T."/>
            <person name="Frisvad J.C."/>
            <person name="Nybo J.L."/>
            <person name="Theobald S."/>
            <person name="Kildgaard S."/>
            <person name="Isbrandt T."/>
            <person name="Kuo A."/>
            <person name="Sato A."/>
            <person name="Lyhne E.K."/>
            <person name="Kogle M.E."/>
            <person name="Wiebenga A."/>
            <person name="Kun R.S."/>
            <person name="Lubbers R.J."/>
            <person name="Makela M.R."/>
            <person name="Barry K."/>
            <person name="Chovatia M."/>
            <person name="Clum A."/>
            <person name="Daum C."/>
            <person name="Haridas S."/>
            <person name="He G."/>
            <person name="LaButti K."/>
            <person name="Lipzen A."/>
            <person name="Mondo S."/>
            <person name="Riley R."/>
            <person name="Salamov A."/>
            <person name="Simmons B.A."/>
            <person name="Magnuson J.K."/>
            <person name="Henrissat B."/>
            <person name="Mortensen U.H."/>
            <person name="Larsen T.O."/>
            <person name="Devries R.P."/>
            <person name="Grigoriev I.V."/>
            <person name="Machida M."/>
            <person name="Baker S.E."/>
            <person name="Andersen M.R."/>
        </authorList>
    </citation>
    <scope>NUCLEOTIDE SEQUENCE [LARGE SCALE GENOMIC DNA]</scope>
    <source>
        <strain evidence="8">CBS 130017</strain>
    </source>
</reference>
<dbReference type="Gene3D" id="1.20.1250.20">
    <property type="entry name" value="MFS general substrate transporter like domains"/>
    <property type="match status" value="2"/>
</dbReference>
<dbReference type="InterPro" id="IPR020846">
    <property type="entry name" value="MFS_dom"/>
</dbReference>
<feature type="transmembrane region" description="Helical" evidence="5">
    <location>
        <begin position="195"/>
        <end position="213"/>
    </location>
</feature>
<name>A0A5N6XAQ9_9EURO</name>
<feature type="transmembrane region" description="Helical" evidence="5">
    <location>
        <begin position="133"/>
        <end position="155"/>
    </location>
</feature>
<dbReference type="GO" id="GO:0016020">
    <property type="term" value="C:membrane"/>
    <property type="evidence" value="ECO:0007669"/>
    <property type="project" value="UniProtKB-SubCell"/>
</dbReference>
<protein>
    <submittedName>
        <fullName evidence="7">Major facilitator superfamily domain-containing protein</fullName>
    </submittedName>
</protein>
<dbReference type="Proteomes" id="UP000325945">
    <property type="component" value="Unassembled WGS sequence"/>
</dbReference>
<dbReference type="InterPro" id="IPR036259">
    <property type="entry name" value="MFS_trans_sf"/>
</dbReference>
<keyword evidence="3 5" id="KW-1133">Transmembrane helix</keyword>
<feature type="transmembrane region" description="Helical" evidence="5">
    <location>
        <begin position="233"/>
        <end position="254"/>
    </location>
</feature>
<feature type="transmembrane region" description="Helical" evidence="5">
    <location>
        <begin position="35"/>
        <end position="61"/>
    </location>
</feature>
<keyword evidence="4 5" id="KW-0472">Membrane</keyword>
<feature type="transmembrane region" description="Helical" evidence="5">
    <location>
        <begin position="73"/>
        <end position="91"/>
    </location>
</feature>
<dbReference type="InterPro" id="IPR011701">
    <property type="entry name" value="MFS"/>
</dbReference>
<feature type="domain" description="Major facilitator superfamily (MFS) profile" evidence="6">
    <location>
        <begin position="26"/>
        <end position="490"/>
    </location>
</feature>